<evidence type="ECO:0000313" key="2">
    <source>
        <dbReference type="Proteomes" id="UP001165378"/>
    </source>
</evidence>
<dbReference type="InterPro" id="IPR053847">
    <property type="entry name" value="DUF6928"/>
</dbReference>
<gene>
    <name evidence="1" type="ORF">LZ495_26935</name>
</gene>
<dbReference type="AlphaFoldDB" id="A0AA41Q3E7"/>
<reference evidence="1" key="1">
    <citation type="submission" date="2022-01" db="EMBL/GenBank/DDBJ databases">
        <title>Genome-Based Taxonomic Classification of the Phylum Actinobacteria.</title>
        <authorList>
            <person name="Gao Y."/>
        </authorList>
    </citation>
    <scope>NUCLEOTIDE SEQUENCE</scope>
    <source>
        <strain evidence="1">KLBMP 8922</strain>
    </source>
</reference>
<sequence>MGAQTALLAYATRSVADALRNRPPGPGSSDRAEALLQQLHPGWRIDADPEEHATLVESTSPPQDLAYAACFPGVDIVCSGTMVGLPSRLPHRYLDAAEGRTVVLHAMHSVVDALTFALWRDGVLVRSLSLSPNDGVVEDVGERLPFEDPFWAGRHPVEPLPGWPDQRPYPLPFHPLQLGGEALRALFGFTVEGRQKAGDVDAADIPVHRFRLVDPDGPTPEQREAMLKALVTGMKPRVLRMEDGRLVEDGPR</sequence>
<keyword evidence="2" id="KW-1185">Reference proteome</keyword>
<accession>A0AA41Q3E7</accession>
<dbReference type="EMBL" id="JAKFHA010000018">
    <property type="protein sequence ID" value="MCF2530828.1"/>
    <property type="molecule type" value="Genomic_DNA"/>
</dbReference>
<evidence type="ECO:0000313" key="1">
    <source>
        <dbReference type="EMBL" id="MCF2530828.1"/>
    </source>
</evidence>
<protein>
    <submittedName>
        <fullName evidence="1">Uncharacterized protein</fullName>
    </submittedName>
</protein>
<dbReference type="Pfam" id="PF21997">
    <property type="entry name" value="DUF6928"/>
    <property type="match status" value="1"/>
</dbReference>
<comment type="caution">
    <text evidence="1">The sequence shown here is derived from an EMBL/GenBank/DDBJ whole genome shotgun (WGS) entry which is preliminary data.</text>
</comment>
<organism evidence="1 2">
    <name type="scientific">Yinghuangia soli</name>
    <dbReference type="NCBI Taxonomy" id="2908204"/>
    <lineage>
        <taxon>Bacteria</taxon>
        <taxon>Bacillati</taxon>
        <taxon>Actinomycetota</taxon>
        <taxon>Actinomycetes</taxon>
        <taxon>Kitasatosporales</taxon>
        <taxon>Streptomycetaceae</taxon>
        <taxon>Yinghuangia</taxon>
    </lineage>
</organism>
<dbReference type="RefSeq" id="WP_235055483.1">
    <property type="nucleotide sequence ID" value="NZ_JAKFHA010000018.1"/>
</dbReference>
<proteinExistence type="predicted"/>
<name>A0AA41Q3E7_9ACTN</name>
<dbReference type="Proteomes" id="UP001165378">
    <property type="component" value="Unassembled WGS sequence"/>
</dbReference>